<protein>
    <submittedName>
        <fullName evidence="3">AraC family transcriptional regulator</fullName>
    </submittedName>
</protein>
<dbReference type="Proteomes" id="UP000230167">
    <property type="component" value="Unassembled WGS sequence"/>
</dbReference>
<dbReference type="PROSITE" id="PS01124">
    <property type="entry name" value="HTH_ARAC_FAMILY_2"/>
    <property type="match status" value="1"/>
</dbReference>
<dbReference type="GO" id="GO:0000976">
    <property type="term" value="F:transcription cis-regulatory region binding"/>
    <property type="evidence" value="ECO:0007669"/>
    <property type="project" value="TreeGrafter"/>
</dbReference>
<dbReference type="GO" id="GO:0005829">
    <property type="term" value="C:cytosol"/>
    <property type="evidence" value="ECO:0007669"/>
    <property type="project" value="TreeGrafter"/>
</dbReference>
<accession>A0A2J0U746</accession>
<dbReference type="InterPro" id="IPR032687">
    <property type="entry name" value="AraC-type_N"/>
</dbReference>
<name>A0A2J0U746_STEMA</name>
<dbReference type="Pfam" id="PF12833">
    <property type="entry name" value="HTH_18"/>
    <property type="match status" value="1"/>
</dbReference>
<evidence type="ECO:0000313" key="3">
    <source>
        <dbReference type="EMBL" id="PJL24784.1"/>
    </source>
</evidence>
<dbReference type="SMART" id="SM00342">
    <property type="entry name" value="HTH_ARAC"/>
    <property type="match status" value="1"/>
</dbReference>
<reference evidence="3 4" key="1">
    <citation type="journal article" date="2017" name="Front. Microbiol.">
        <title>Double-Face Meets the Bacterial World: The Opportunistic Pathogen Stenotrophomonas maltophilia.</title>
        <authorList>
            <person name="Lira F."/>
            <person name="Berg G."/>
            <person name="Martinez J.L."/>
        </authorList>
    </citation>
    <scope>NUCLEOTIDE SEQUENCE [LARGE SCALE GENOMIC DNA]</scope>
    <source>
        <strain evidence="3 4">EA1</strain>
    </source>
</reference>
<dbReference type="EMBL" id="NEQV01000007">
    <property type="protein sequence ID" value="PJL24784.1"/>
    <property type="molecule type" value="Genomic_DNA"/>
</dbReference>
<evidence type="ECO:0000256" key="1">
    <source>
        <dbReference type="ARBA" id="ARBA00023125"/>
    </source>
</evidence>
<dbReference type="PANTHER" id="PTHR47894:SF1">
    <property type="entry name" value="HTH-TYPE TRANSCRIPTIONAL REGULATOR VQSM"/>
    <property type="match status" value="1"/>
</dbReference>
<dbReference type="GO" id="GO:0003700">
    <property type="term" value="F:DNA-binding transcription factor activity"/>
    <property type="evidence" value="ECO:0007669"/>
    <property type="project" value="InterPro"/>
</dbReference>
<sequence length="324" mass="36901">MRKTDIIPRESVTHSIERFHHGPLGRVLERHLKRCHLQAGSSYSMVALKKLWSLAASNDPAIGLHLFSHFSRQDWSVLLHAALYSADLAGAVRFWASYAQLASDMDEVVLVEEGDFLGVEIRIDAPACLARHMVEHYCVMSLSVLREATGTSLLPQRACFAHRRPTYHSEYNEWFGDDVRFDCGCNCMCFDRASLSLPLKTRHQGMWDVSCQELDRRLTRQHQLSGWSGRVAKGVRRGLDAGQLITLDQLAQELHQSPRTLRRRLEQEGMTFRCILDRARAELEQYLQMQGIGRAQIAAELGYNDLSAYVNARKRWCKDCTGGQ</sequence>
<dbReference type="InterPro" id="IPR018060">
    <property type="entry name" value="HTH_AraC"/>
</dbReference>
<dbReference type="Gene3D" id="1.10.10.60">
    <property type="entry name" value="Homeodomain-like"/>
    <property type="match status" value="1"/>
</dbReference>
<dbReference type="OrthoDB" id="5582699at2"/>
<comment type="caution">
    <text evidence="3">The sequence shown here is derived from an EMBL/GenBank/DDBJ whole genome shotgun (WGS) entry which is preliminary data.</text>
</comment>
<dbReference type="Pfam" id="PF12625">
    <property type="entry name" value="Arabinose_bd"/>
    <property type="match status" value="1"/>
</dbReference>
<dbReference type="AlphaFoldDB" id="A0A2J0U746"/>
<keyword evidence="1" id="KW-0238">DNA-binding</keyword>
<organism evidence="3 4">
    <name type="scientific">Stenotrophomonas maltophilia</name>
    <name type="common">Pseudomonas maltophilia</name>
    <name type="synonym">Xanthomonas maltophilia</name>
    <dbReference type="NCBI Taxonomy" id="40324"/>
    <lineage>
        <taxon>Bacteria</taxon>
        <taxon>Pseudomonadati</taxon>
        <taxon>Pseudomonadota</taxon>
        <taxon>Gammaproteobacteria</taxon>
        <taxon>Lysobacterales</taxon>
        <taxon>Lysobacteraceae</taxon>
        <taxon>Stenotrophomonas</taxon>
        <taxon>Stenotrophomonas maltophilia group</taxon>
    </lineage>
</organism>
<evidence type="ECO:0000259" key="2">
    <source>
        <dbReference type="PROSITE" id="PS01124"/>
    </source>
</evidence>
<gene>
    <name evidence="3" type="ORF">B9Y64_19425</name>
</gene>
<feature type="domain" description="HTH araC/xylS-type" evidence="2">
    <location>
        <begin position="229"/>
        <end position="315"/>
    </location>
</feature>
<proteinExistence type="predicted"/>
<dbReference type="PANTHER" id="PTHR47894">
    <property type="entry name" value="HTH-TYPE TRANSCRIPTIONAL REGULATOR GADX"/>
    <property type="match status" value="1"/>
</dbReference>
<evidence type="ECO:0000313" key="4">
    <source>
        <dbReference type="Proteomes" id="UP000230167"/>
    </source>
</evidence>